<protein>
    <recommendedName>
        <fullName evidence="2">Glycosyltransferase 2-like domain-containing protein</fullName>
    </recommendedName>
</protein>
<accession>A0A6C0HS90</accession>
<dbReference type="AlphaFoldDB" id="A0A6C0HS90"/>
<evidence type="ECO:0000313" key="1">
    <source>
        <dbReference type="EMBL" id="QHT83314.1"/>
    </source>
</evidence>
<dbReference type="SUPFAM" id="SSF53448">
    <property type="entry name" value="Nucleotide-diphospho-sugar transferases"/>
    <property type="match status" value="1"/>
</dbReference>
<evidence type="ECO:0008006" key="2">
    <source>
        <dbReference type="Google" id="ProtNLM"/>
    </source>
</evidence>
<reference evidence="1" key="1">
    <citation type="journal article" date="2020" name="Nature">
        <title>Giant virus diversity and host interactions through global metagenomics.</title>
        <authorList>
            <person name="Schulz F."/>
            <person name="Roux S."/>
            <person name="Paez-Espino D."/>
            <person name="Jungbluth S."/>
            <person name="Walsh D.A."/>
            <person name="Denef V.J."/>
            <person name="McMahon K.D."/>
            <person name="Konstantinidis K.T."/>
            <person name="Eloe-Fadrosh E.A."/>
            <person name="Kyrpides N.C."/>
            <person name="Woyke T."/>
        </authorList>
    </citation>
    <scope>NUCLEOTIDE SEQUENCE</scope>
    <source>
        <strain evidence="1">GVMAG-M-3300023184-167</strain>
    </source>
</reference>
<dbReference type="EMBL" id="MN740007">
    <property type="protein sequence ID" value="QHT83314.1"/>
    <property type="molecule type" value="Genomic_DNA"/>
</dbReference>
<name>A0A6C0HS90_9ZZZZ</name>
<dbReference type="InterPro" id="IPR029044">
    <property type="entry name" value="Nucleotide-diphossugar_trans"/>
</dbReference>
<proteinExistence type="predicted"/>
<sequence>MKDKCTEIIILAKIMNEGISFIVRIRDEESTLYDSINSLSLLTIPHEIILILHLCTDSSQEIAEKLVKENANVKLLFYDKDVSRAGYETLATDADSPNSFVTYINWSFSQGKYPWLFKWDADFIPSSTLIDFLNKNTWEKKNINYLITCKNNEMIGQEMYLLGTLNTYVKYIFWEVPTMHSCEKIFLDRNIYIEHVSKLATMKKYWTRIPWFESENSEEATLVKNRINQLNNDFGIEPMGLARCCNKECDSFFLNIKNNPPNYVDFHN</sequence>
<organism evidence="1">
    <name type="scientific">viral metagenome</name>
    <dbReference type="NCBI Taxonomy" id="1070528"/>
    <lineage>
        <taxon>unclassified sequences</taxon>
        <taxon>metagenomes</taxon>
        <taxon>organismal metagenomes</taxon>
    </lineage>
</organism>
<dbReference type="Gene3D" id="3.90.550.10">
    <property type="entry name" value="Spore Coat Polysaccharide Biosynthesis Protein SpsA, Chain A"/>
    <property type="match status" value="1"/>
</dbReference>